<feature type="domain" description="Thioredoxin-like fold" evidence="1">
    <location>
        <begin position="28"/>
        <end position="125"/>
    </location>
</feature>
<keyword evidence="3" id="KW-1185">Reference proteome</keyword>
<protein>
    <recommendedName>
        <fullName evidence="1">Thioredoxin-like fold domain-containing protein</fullName>
    </recommendedName>
</protein>
<dbReference type="InterPro" id="IPR012336">
    <property type="entry name" value="Thioredoxin-like_fold"/>
</dbReference>
<dbReference type="AlphaFoldDB" id="A0ABD2PEI9"/>
<evidence type="ECO:0000313" key="3">
    <source>
        <dbReference type="Proteomes" id="UP001516400"/>
    </source>
</evidence>
<dbReference type="Gene3D" id="3.40.30.10">
    <property type="entry name" value="Glutaredoxin"/>
    <property type="match status" value="1"/>
</dbReference>
<accession>A0ABD2PEI9</accession>
<dbReference type="SUPFAM" id="SSF52833">
    <property type="entry name" value="Thioredoxin-like"/>
    <property type="match status" value="1"/>
</dbReference>
<reference evidence="2 3" key="1">
    <citation type="journal article" date="2021" name="BMC Biol.">
        <title>Horizontally acquired antibacterial genes associated with adaptive radiation of ladybird beetles.</title>
        <authorList>
            <person name="Li H.S."/>
            <person name="Tang X.F."/>
            <person name="Huang Y.H."/>
            <person name="Xu Z.Y."/>
            <person name="Chen M.L."/>
            <person name="Du X.Y."/>
            <person name="Qiu B.Y."/>
            <person name="Chen P.T."/>
            <person name="Zhang W."/>
            <person name="Slipinski A."/>
            <person name="Escalona H.E."/>
            <person name="Waterhouse R.M."/>
            <person name="Zwick A."/>
            <person name="Pang H."/>
        </authorList>
    </citation>
    <scope>NUCLEOTIDE SEQUENCE [LARGE SCALE GENOMIC DNA]</scope>
    <source>
        <strain evidence="2">SYSU2018</strain>
    </source>
</reference>
<dbReference type="InterPro" id="IPR036249">
    <property type="entry name" value="Thioredoxin-like_sf"/>
</dbReference>
<dbReference type="PANTHER" id="PTHR46762:SF1">
    <property type="entry name" value="NUCLEOREDOXIN-LIKE PROTEIN 2"/>
    <property type="match status" value="1"/>
</dbReference>
<comment type="caution">
    <text evidence="2">The sequence shown here is derived from an EMBL/GenBank/DDBJ whole genome shotgun (WGS) entry which is preliminary data.</text>
</comment>
<evidence type="ECO:0000259" key="1">
    <source>
        <dbReference type="Pfam" id="PF13905"/>
    </source>
</evidence>
<dbReference type="EMBL" id="JABFTP020000185">
    <property type="protein sequence ID" value="KAL3289196.1"/>
    <property type="molecule type" value="Genomic_DNA"/>
</dbReference>
<proteinExistence type="predicted"/>
<name>A0ABD2PEI9_9CUCU</name>
<sequence>MDVFVGKSLINRNGERFNALDVLEGKLVYILLFASSVCKGIEVLLNKLKEVYEEAFKHRCQFEIILIPSEKTAQDFDGFFRRLNGNWYALPFEEQTKLQSHAEEIRWRFGISHVPFVLVVKPDGTFISHDAIEELNTLGINVVVAWSD</sequence>
<organism evidence="2 3">
    <name type="scientific">Cryptolaemus montrouzieri</name>
    <dbReference type="NCBI Taxonomy" id="559131"/>
    <lineage>
        <taxon>Eukaryota</taxon>
        <taxon>Metazoa</taxon>
        <taxon>Ecdysozoa</taxon>
        <taxon>Arthropoda</taxon>
        <taxon>Hexapoda</taxon>
        <taxon>Insecta</taxon>
        <taxon>Pterygota</taxon>
        <taxon>Neoptera</taxon>
        <taxon>Endopterygota</taxon>
        <taxon>Coleoptera</taxon>
        <taxon>Polyphaga</taxon>
        <taxon>Cucujiformia</taxon>
        <taxon>Coccinelloidea</taxon>
        <taxon>Coccinellidae</taxon>
        <taxon>Scymninae</taxon>
        <taxon>Scymnini</taxon>
        <taxon>Cryptolaemus</taxon>
    </lineage>
</organism>
<gene>
    <name evidence="2" type="ORF">HHI36_003631</name>
</gene>
<dbReference type="PANTHER" id="PTHR46762">
    <property type="entry name" value="NUCLEOREDOXIN-LIKE PROTEIN 2"/>
    <property type="match status" value="1"/>
</dbReference>
<evidence type="ECO:0000313" key="2">
    <source>
        <dbReference type="EMBL" id="KAL3289196.1"/>
    </source>
</evidence>
<dbReference type="Proteomes" id="UP001516400">
    <property type="component" value="Unassembled WGS sequence"/>
</dbReference>
<dbReference type="InterPro" id="IPR029519">
    <property type="entry name" value="RdCVF2"/>
</dbReference>
<dbReference type="Pfam" id="PF13905">
    <property type="entry name" value="Thioredoxin_8"/>
    <property type="match status" value="1"/>
</dbReference>